<evidence type="ECO:0000313" key="1">
    <source>
        <dbReference type="EMBL" id="EHP68974.1"/>
    </source>
</evidence>
<dbReference type="AlphaFoldDB" id="H2C597"/>
<sequence length="82" mass="9681">MIYLAENGLQVEDPWVVLFYLQAPEQVRKWLKTNNLVKSFNSPVERRRFGKFYLAWRIEQIALAIANDYNVSTCHLILVIIL</sequence>
<reference evidence="1 2" key="1">
    <citation type="submission" date="2012-01" db="EMBL/GenBank/DDBJ databases">
        <title>Improved High-Quality Draft sequence of Metallosphaera yellowstonensis MK1.</title>
        <authorList>
            <consortium name="US DOE Joint Genome Institute"/>
            <person name="Lucas S."/>
            <person name="Han J."/>
            <person name="Cheng J.-F."/>
            <person name="Goodwin L."/>
            <person name="Pitluck S."/>
            <person name="Peters L."/>
            <person name="Teshima H."/>
            <person name="Detter J.C."/>
            <person name="Han C."/>
            <person name="Tapia R."/>
            <person name="Land M."/>
            <person name="Hauser L."/>
            <person name="Kyrpides N."/>
            <person name="Kozubal M."/>
            <person name="Macur R.E."/>
            <person name="Jay Z."/>
            <person name="Inskeep W."/>
            <person name="Woyke T."/>
        </authorList>
    </citation>
    <scope>NUCLEOTIDE SEQUENCE [LARGE SCALE GENOMIC DNA]</scope>
    <source>
        <strain evidence="1 2">MK1</strain>
    </source>
</reference>
<proteinExistence type="predicted"/>
<gene>
    <name evidence="1" type="ORF">MetMK1DRAFT_00017200</name>
</gene>
<keyword evidence="2" id="KW-1185">Reference proteome</keyword>
<organism evidence="1 2">
    <name type="scientific">Metallosphaera yellowstonensis MK1</name>
    <dbReference type="NCBI Taxonomy" id="671065"/>
    <lineage>
        <taxon>Archaea</taxon>
        <taxon>Thermoproteota</taxon>
        <taxon>Thermoprotei</taxon>
        <taxon>Sulfolobales</taxon>
        <taxon>Sulfolobaceae</taxon>
        <taxon>Metallosphaera</taxon>
    </lineage>
</organism>
<dbReference type="HOGENOM" id="CLU_174524_0_0_2"/>
<dbReference type="eggNOG" id="arCOG04918">
    <property type="taxonomic scope" value="Archaea"/>
</dbReference>
<accession>H2C597</accession>
<dbReference type="OrthoDB" id="35016at2157"/>
<name>H2C597_9CREN</name>
<evidence type="ECO:0000313" key="2">
    <source>
        <dbReference type="Proteomes" id="UP000003980"/>
    </source>
</evidence>
<dbReference type="EMBL" id="JH597768">
    <property type="protein sequence ID" value="EHP68974.1"/>
    <property type="molecule type" value="Genomic_DNA"/>
</dbReference>
<protein>
    <submittedName>
        <fullName evidence="1">Uncharacterized protein</fullName>
    </submittedName>
</protein>
<dbReference type="Proteomes" id="UP000003980">
    <property type="component" value="Unassembled WGS sequence"/>
</dbReference>